<proteinExistence type="predicted"/>
<dbReference type="RefSeq" id="WP_263332615.1">
    <property type="nucleotide sequence ID" value="NZ_JAGSYH010000001.1"/>
</dbReference>
<feature type="domain" description="DUF2089" evidence="1">
    <location>
        <begin position="48"/>
        <end position="92"/>
    </location>
</feature>
<accession>A0ABW1EKZ6</accession>
<evidence type="ECO:0000259" key="1">
    <source>
        <dbReference type="Pfam" id="PF09862"/>
    </source>
</evidence>
<organism evidence="2 3">
    <name type="scientific">Acidicapsa dinghuensis</name>
    <dbReference type="NCBI Taxonomy" id="2218256"/>
    <lineage>
        <taxon>Bacteria</taxon>
        <taxon>Pseudomonadati</taxon>
        <taxon>Acidobacteriota</taxon>
        <taxon>Terriglobia</taxon>
        <taxon>Terriglobales</taxon>
        <taxon>Acidobacteriaceae</taxon>
        <taxon>Acidicapsa</taxon>
    </lineage>
</organism>
<dbReference type="EMBL" id="JBHSPH010000010">
    <property type="protein sequence ID" value="MFC5864753.1"/>
    <property type="molecule type" value="Genomic_DNA"/>
</dbReference>
<protein>
    <submittedName>
        <fullName evidence="2">DUF2089 domain-containing protein</fullName>
    </submittedName>
</protein>
<keyword evidence="3" id="KW-1185">Reference proteome</keyword>
<sequence length="131" mass="14738">MKADSKALEWQELLRMAQGSSMVVERVRLPEKQIAIEGTFLLPELARLSIEDQIFVMAFVRTHGSIKEMEQIFGVSYPTIKARLNRIAGQLEFVETNPGPSGVEIRTEVLERLNRGEITAVEAIEALEGLR</sequence>
<dbReference type="InterPro" id="IPR018658">
    <property type="entry name" value="DUF2089"/>
</dbReference>
<comment type="caution">
    <text evidence="2">The sequence shown here is derived from an EMBL/GenBank/DDBJ whole genome shotgun (WGS) entry which is preliminary data.</text>
</comment>
<dbReference type="Pfam" id="PF09862">
    <property type="entry name" value="DUF2089"/>
    <property type="match status" value="1"/>
</dbReference>
<dbReference type="Proteomes" id="UP001596091">
    <property type="component" value="Unassembled WGS sequence"/>
</dbReference>
<evidence type="ECO:0000313" key="3">
    <source>
        <dbReference type="Proteomes" id="UP001596091"/>
    </source>
</evidence>
<reference evidence="3" key="1">
    <citation type="journal article" date="2019" name="Int. J. Syst. Evol. Microbiol.">
        <title>The Global Catalogue of Microorganisms (GCM) 10K type strain sequencing project: providing services to taxonomists for standard genome sequencing and annotation.</title>
        <authorList>
            <consortium name="The Broad Institute Genomics Platform"/>
            <consortium name="The Broad Institute Genome Sequencing Center for Infectious Disease"/>
            <person name="Wu L."/>
            <person name="Ma J."/>
        </authorList>
    </citation>
    <scope>NUCLEOTIDE SEQUENCE [LARGE SCALE GENOMIC DNA]</scope>
    <source>
        <strain evidence="3">JCM 4087</strain>
    </source>
</reference>
<evidence type="ECO:0000313" key="2">
    <source>
        <dbReference type="EMBL" id="MFC5864753.1"/>
    </source>
</evidence>
<name>A0ABW1EKZ6_9BACT</name>
<gene>
    <name evidence="2" type="ORF">ACFPT7_20765</name>
</gene>